<evidence type="ECO:0000313" key="2">
    <source>
        <dbReference type="EMBL" id="QNA44327.1"/>
    </source>
</evidence>
<sequence>MMNKLFKRGSFLHEFRWLLAIVIVAATLMLYHDLTGRRMFTSSAQQQWNSSGPGYHK</sequence>
<name>A0A7G5XFS4_9BACT</name>
<dbReference type="EMBL" id="CP060007">
    <property type="protein sequence ID" value="QNA44327.1"/>
    <property type="molecule type" value="Genomic_DNA"/>
</dbReference>
<dbReference type="KEGG" id="lacs:H4075_20030"/>
<protein>
    <submittedName>
        <fullName evidence="2">Uncharacterized protein</fullName>
    </submittedName>
</protein>
<dbReference type="RefSeq" id="WP_182802589.1">
    <property type="nucleotide sequence ID" value="NZ_CP060007.1"/>
</dbReference>
<keyword evidence="1" id="KW-1133">Transmembrane helix</keyword>
<dbReference type="Proteomes" id="UP000515344">
    <property type="component" value="Chromosome"/>
</dbReference>
<evidence type="ECO:0000313" key="3">
    <source>
        <dbReference type="Proteomes" id="UP000515344"/>
    </source>
</evidence>
<keyword evidence="3" id="KW-1185">Reference proteome</keyword>
<reference evidence="3" key="1">
    <citation type="submission" date="2020-08" db="EMBL/GenBank/DDBJ databases">
        <title>Lacibacter sp. S13-6-6 genome sequencing.</title>
        <authorList>
            <person name="Jin L."/>
        </authorList>
    </citation>
    <scope>NUCLEOTIDE SEQUENCE [LARGE SCALE GENOMIC DNA]</scope>
    <source>
        <strain evidence="3">S13-6-6</strain>
    </source>
</reference>
<accession>A0A7G5XFS4</accession>
<gene>
    <name evidence="2" type="ORF">H4075_20030</name>
</gene>
<organism evidence="2 3">
    <name type="scientific">Lacibacter sediminis</name>
    <dbReference type="NCBI Taxonomy" id="2760713"/>
    <lineage>
        <taxon>Bacteria</taxon>
        <taxon>Pseudomonadati</taxon>
        <taxon>Bacteroidota</taxon>
        <taxon>Chitinophagia</taxon>
        <taxon>Chitinophagales</taxon>
        <taxon>Chitinophagaceae</taxon>
        <taxon>Lacibacter</taxon>
    </lineage>
</organism>
<feature type="transmembrane region" description="Helical" evidence="1">
    <location>
        <begin position="15"/>
        <end position="31"/>
    </location>
</feature>
<keyword evidence="1" id="KW-0472">Membrane</keyword>
<keyword evidence="1" id="KW-0812">Transmembrane</keyword>
<evidence type="ECO:0000256" key="1">
    <source>
        <dbReference type="SAM" id="Phobius"/>
    </source>
</evidence>
<proteinExistence type="predicted"/>
<dbReference type="AlphaFoldDB" id="A0A7G5XFS4"/>